<keyword evidence="3" id="KW-1185">Reference proteome</keyword>
<evidence type="ECO:0000256" key="1">
    <source>
        <dbReference type="SAM" id="MobiDB-lite"/>
    </source>
</evidence>
<organism evidence="2 3">
    <name type="scientific">Halobium palmae</name>
    <dbReference type="NCBI Taxonomy" id="1776492"/>
    <lineage>
        <taxon>Archaea</taxon>
        <taxon>Methanobacteriati</taxon>
        <taxon>Methanobacteriota</taxon>
        <taxon>Stenosarchaea group</taxon>
        <taxon>Halobacteria</taxon>
        <taxon>Halobacteriales</taxon>
        <taxon>Haloferacaceae</taxon>
        <taxon>Halobium</taxon>
    </lineage>
</organism>
<gene>
    <name evidence="2" type="ORF">ACFQE1_21625</name>
</gene>
<feature type="region of interest" description="Disordered" evidence="1">
    <location>
        <begin position="57"/>
        <end position="84"/>
    </location>
</feature>
<proteinExistence type="predicted"/>
<accession>A0ABD5S766</accession>
<protein>
    <submittedName>
        <fullName evidence="2">Uncharacterized protein</fullName>
    </submittedName>
</protein>
<dbReference type="AlphaFoldDB" id="A0ABD5S766"/>
<reference evidence="2 3" key="1">
    <citation type="journal article" date="2019" name="Int. J. Syst. Evol. Microbiol.">
        <title>The Global Catalogue of Microorganisms (GCM) 10K type strain sequencing project: providing services to taxonomists for standard genome sequencing and annotation.</title>
        <authorList>
            <consortium name="The Broad Institute Genomics Platform"/>
            <consortium name="The Broad Institute Genome Sequencing Center for Infectious Disease"/>
            <person name="Wu L."/>
            <person name="Ma J."/>
        </authorList>
    </citation>
    <scope>NUCLEOTIDE SEQUENCE [LARGE SCALE GENOMIC DNA]</scope>
    <source>
        <strain evidence="2 3">NBRC 111368</strain>
    </source>
</reference>
<comment type="caution">
    <text evidence="2">The sequence shown here is derived from an EMBL/GenBank/DDBJ whole genome shotgun (WGS) entry which is preliminary data.</text>
</comment>
<evidence type="ECO:0000313" key="3">
    <source>
        <dbReference type="Proteomes" id="UP001596328"/>
    </source>
</evidence>
<name>A0ABD5S766_9EURY</name>
<evidence type="ECO:0000313" key="2">
    <source>
        <dbReference type="EMBL" id="MFC6726928.1"/>
    </source>
</evidence>
<dbReference type="Proteomes" id="UP001596328">
    <property type="component" value="Unassembled WGS sequence"/>
</dbReference>
<feature type="non-terminal residue" evidence="2">
    <location>
        <position position="109"/>
    </location>
</feature>
<sequence length="109" mass="12193">MTRPLRSIPTPTTIVRRIESHVVSPLVTLALASRCHALLSRRLLLLSYEGRRSGRRFTTPTLYRPLDGRSEEGDDDGDPSHASGVALFTPAAETNWWKNFRGGHPCRVL</sequence>
<dbReference type="EMBL" id="JBHSWU010001521">
    <property type="protein sequence ID" value="MFC6726928.1"/>
    <property type="molecule type" value="Genomic_DNA"/>
</dbReference>